<reference evidence="1" key="1">
    <citation type="submission" date="2024-12" db="EMBL/GenBank/DDBJ databases">
        <authorList>
            <person name="Wu N."/>
        </authorList>
    </citation>
    <scope>NUCLEOTIDE SEQUENCE</scope>
    <source>
        <strain evidence="1">P15</strain>
    </source>
</reference>
<protein>
    <submittedName>
        <fullName evidence="1">Polysaccharide deacetylase family protein</fullName>
        <ecNumber evidence="1">3.-.-.-</ecNumber>
    </submittedName>
</protein>
<name>A0ACC7NWZ3_9BACL</name>
<organism evidence="1 2">
    <name type="scientific">Paenibacillus mesotrionivorans</name>
    <dbReference type="NCBI Taxonomy" id="3160968"/>
    <lineage>
        <taxon>Bacteria</taxon>
        <taxon>Bacillati</taxon>
        <taxon>Bacillota</taxon>
        <taxon>Bacilli</taxon>
        <taxon>Bacillales</taxon>
        <taxon>Paenibacillaceae</taxon>
        <taxon>Paenibacillus</taxon>
    </lineage>
</organism>
<accession>A0ACC7NWZ3</accession>
<dbReference type="EMBL" id="JBJURJ010000007">
    <property type="protein sequence ID" value="MFM9329213.1"/>
    <property type="molecule type" value="Genomic_DNA"/>
</dbReference>
<proteinExistence type="predicted"/>
<keyword evidence="1" id="KW-0378">Hydrolase</keyword>
<gene>
    <name evidence="1" type="ORF">ACI1P1_13030</name>
</gene>
<dbReference type="EC" id="3.-.-.-" evidence="1"/>
<evidence type="ECO:0000313" key="2">
    <source>
        <dbReference type="Proteomes" id="UP001631969"/>
    </source>
</evidence>
<sequence>MNLWSHSALAAAVSISLGILPVFGDKLEAPRHDRRYYESTGEIIWEVPTQQKIVALTFDDGPDPDNTALILDLLKQYNAKATFFAIGEKVSRNPELARREAEEGHELANHTYHHLFLNNRSFGKLEKEIVETERVIREATGQKPTLFRPPGGIYNDRLIALARQHGYVVVLWSWQQDTRDWSRPGVGKIVSRVLDHLENGNIILLHEYVEGGSQTVEALKTILPELNKRGYRMVTVSELVKYKLANPMLRDSTP</sequence>
<dbReference type="Proteomes" id="UP001631969">
    <property type="component" value="Unassembled WGS sequence"/>
</dbReference>
<evidence type="ECO:0000313" key="1">
    <source>
        <dbReference type="EMBL" id="MFM9329213.1"/>
    </source>
</evidence>
<comment type="caution">
    <text evidence="1">The sequence shown here is derived from an EMBL/GenBank/DDBJ whole genome shotgun (WGS) entry which is preliminary data.</text>
</comment>
<keyword evidence="2" id="KW-1185">Reference proteome</keyword>